<comment type="subcellular location">
    <subcellularLocation>
        <location evidence="1">Membrane</location>
        <topology evidence="1">Multi-pass membrane protein</topology>
    </subcellularLocation>
</comment>
<feature type="transmembrane region" description="Helical" evidence="5">
    <location>
        <begin position="195"/>
        <end position="216"/>
    </location>
</feature>
<keyword evidence="3 5" id="KW-1133">Transmembrane helix</keyword>
<protein>
    <submittedName>
        <fullName evidence="6">Geranylgeranylglycerol-phosphate geranylgeranyltransferase</fullName>
    </submittedName>
</protein>
<accession>A0A928W0Z9</accession>
<evidence type="ECO:0000313" key="6">
    <source>
        <dbReference type="EMBL" id="MBE9041300.1"/>
    </source>
</evidence>
<sequence>MNYLLSLLNLCRPVNLLLGCFTVLMSAYMMDEFPHVETLIEAIVVVVSFVGASNAFNDYVDFDIDTINRPNRPLPKLQLTKKSALHISIALFILGSVASIALEPAATTIAMGAVLPVAIVYSTSLKGLPLVGNAAVAFTVGMTFIFSGAAFGDAMALLTPAIITFGFSFIRELIKDIEDIEGDRRADLKTFPILFGDRVAAKLSSALIIALLVASVVPYCRGDYGMPYMMLFTLGVSWPLCISIGLLIGTPATQTYSNIANLMKVCMFVGLVAIGMGESILA</sequence>
<feature type="transmembrane region" description="Helical" evidence="5">
    <location>
        <begin position="83"/>
        <end position="100"/>
    </location>
</feature>
<evidence type="ECO:0000256" key="2">
    <source>
        <dbReference type="ARBA" id="ARBA00022692"/>
    </source>
</evidence>
<dbReference type="InterPro" id="IPR000537">
    <property type="entry name" value="UbiA_prenyltransferase"/>
</dbReference>
<dbReference type="RefSeq" id="WP_264321516.1">
    <property type="nucleotide sequence ID" value="NZ_JADEXN010000176.1"/>
</dbReference>
<feature type="transmembrane region" description="Helical" evidence="5">
    <location>
        <begin position="130"/>
        <end position="151"/>
    </location>
</feature>
<keyword evidence="2 5" id="KW-0812">Transmembrane</keyword>
<gene>
    <name evidence="6" type="ORF">IQ235_10965</name>
</gene>
<feature type="transmembrane region" description="Helical" evidence="5">
    <location>
        <begin position="106"/>
        <end position="123"/>
    </location>
</feature>
<evidence type="ECO:0000256" key="1">
    <source>
        <dbReference type="ARBA" id="ARBA00004141"/>
    </source>
</evidence>
<organism evidence="6 7">
    <name type="scientific">Zarconia navalis LEGE 11467</name>
    <dbReference type="NCBI Taxonomy" id="1828826"/>
    <lineage>
        <taxon>Bacteria</taxon>
        <taxon>Bacillati</taxon>
        <taxon>Cyanobacteriota</taxon>
        <taxon>Cyanophyceae</taxon>
        <taxon>Oscillatoriophycideae</taxon>
        <taxon>Oscillatoriales</taxon>
        <taxon>Oscillatoriales incertae sedis</taxon>
        <taxon>Zarconia</taxon>
        <taxon>Zarconia navalis</taxon>
    </lineage>
</organism>
<dbReference type="AlphaFoldDB" id="A0A928W0Z9"/>
<dbReference type="EMBL" id="JADEXN010000176">
    <property type="protein sequence ID" value="MBE9041300.1"/>
    <property type="molecule type" value="Genomic_DNA"/>
</dbReference>
<dbReference type="PANTHER" id="PTHR42723:SF1">
    <property type="entry name" value="CHLOROPHYLL SYNTHASE, CHLOROPLASTIC"/>
    <property type="match status" value="1"/>
</dbReference>
<reference evidence="6" key="1">
    <citation type="submission" date="2020-10" db="EMBL/GenBank/DDBJ databases">
        <authorList>
            <person name="Castelo-Branco R."/>
            <person name="Eusebio N."/>
            <person name="Adriana R."/>
            <person name="Vieira A."/>
            <person name="Brugerolle De Fraissinette N."/>
            <person name="Rezende De Castro R."/>
            <person name="Schneider M.P."/>
            <person name="Vasconcelos V."/>
            <person name="Leao P.N."/>
        </authorList>
    </citation>
    <scope>NUCLEOTIDE SEQUENCE</scope>
    <source>
        <strain evidence="6">LEGE 11467</strain>
    </source>
</reference>
<dbReference type="GO" id="GO:0016765">
    <property type="term" value="F:transferase activity, transferring alkyl or aryl (other than methyl) groups"/>
    <property type="evidence" value="ECO:0007669"/>
    <property type="project" value="InterPro"/>
</dbReference>
<evidence type="ECO:0000313" key="7">
    <source>
        <dbReference type="Proteomes" id="UP000621799"/>
    </source>
</evidence>
<evidence type="ECO:0000256" key="3">
    <source>
        <dbReference type="ARBA" id="ARBA00022989"/>
    </source>
</evidence>
<comment type="caution">
    <text evidence="6">The sequence shown here is derived from an EMBL/GenBank/DDBJ whole genome shotgun (WGS) entry which is preliminary data.</text>
</comment>
<feature type="transmembrane region" description="Helical" evidence="5">
    <location>
        <begin position="42"/>
        <end position="62"/>
    </location>
</feature>
<feature type="transmembrane region" description="Helical" evidence="5">
    <location>
        <begin position="12"/>
        <end position="30"/>
    </location>
</feature>
<keyword evidence="4 5" id="KW-0472">Membrane</keyword>
<feature type="transmembrane region" description="Helical" evidence="5">
    <location>
        <begin position="261"/>
        <end position="281"/>
    </location>
</feature>
<dbReference type="InterPro" id="IPR050475">
    <property type="entry name" value="Prenyltransferase_related"/>
</dbReference>
<dbReference type="InterPro" id="IPR044878">
    <property type="entry name" value="UbiA_sf"/>
</dbReference>
<keyword evidence="7" id="KW-1185">Reference proteome</keyword>
<dbReference type="Gene3D" id="1.10.357.140">
    <property type="entry name" value="UbiA prenyltransferase"/>
    <property type="match status" value="1"/>
</dbReference>
<proteinExistence type="predicted"/>
<dbReference type="PANTHER" id="PTHR42723">
    <property type="entry name" value="CHLOROPHYLL SYNTHASE"/>
    <property type="match status" value="1"/>
</dbReference>
<dbReference type="GO" id="GO:0016020">
    <property type="term" value="C:membrane"/>
    <property type="evidence" value="ECO:0007669"/>
    <property type="project" value="UniProtKB-SubCell"/>
</dbReference>
<dbReference type="Pfam" id="PF01040">
    <property type="entry name" value="UbiA"/>
    <property type="match status" value="1"/>
</dbReference>
<dbReference type="CDD" id="cd13961">
    <property type="entry name" value="PT_UbiA_DGGGPS"/>
    <property type="match status" value="1"/>
</dbReference>
<evidence type="ECO:0000256" key="5">
    <source>
        <dbReference type="SAM" id="Phobius"/>
    </source>
</evidence>
<dbReference type="Proteomes" id="UP000621799">
    <property type="component" value="Unassembled WGS sequence"/>
</dbReference>
<evidence type="ECO:0000256" key="4">
    <source>
        <dbReference type="ARBA" id="ARBA00023136"/>
    </source>
</evidence>
<feature type="transmembrane region" description="Helical" evidence="5">
    <location>
        <begin position="228"/>
        <end position="249"/>
    </location>
</feature>
<name>A0A928W0Z9_9CYAN</name>
<dbReference type="Gene3D" id="1.20.120.1780">
    <property type="entry name" value="UbiA prenyltransferase"/>
    <property type="match status" value="1"/>
</dbReference>